<dbReference type="EMBL" id="JAHHUM010002958">
    <property type="protein sequence ID" value="KAK5599182.1"/>
    <property type="molecule type" value="Genomic_DNA"/>
</dbReference>
<sequence length="210" mass="23422">MINPQQQDPPAVFGKPWYWQRSSGTMESTRSLAQVIMEMRDEIKKLEAENRELRGDCGQHSVTAGEGAAGTEQAGILENPYGSLRRNVSAPVLEGQYEGNAAMTVRRYSTSSNLSGLTVREGRISKNRQSNSGWDRLHEEIQHENNVLGGAEKANNRHSLQEYVHKNRAKVKTVTFLLPVEDIYTSRPVLTKHQEESKITGLASIAETDS</sequence>
<keyword evidence="1" id="KW-0175">Coiled coil</keyword>
<protein>
    <submittedName>
        <fullName evidence="2">Uncharacterized protein</fullName>
    </submittedName>
</protein>
<dbReference type="Proteomes" id="UP001311232">
    <property type="component" value="Unassembled WGS sequence"/>
</dbReference>
<name>A0AAV9QS68_9TELE</name>
<evidence type="ECO:0000313" key="2">
    <source>
        <dbReference type="EMBL" id="KAK5599182.1"/>
    </source>
</evidence>
<evidence type="ECO:0000313" key="3">
    <source>
        <dbReference type="Proteomes" id="UP001311232"/>
    </source>
</evidence>
<gene>
    <name evidence="2" type="ORF">CRENBAI_024733</name>
</gene>
<feature type="coiled-coil region" evidence="1">
    <location>
        <begin position="29"/>
        <end position="56"/>
    </location>
</feature>
<dbReference type="AlphaFoldDB" id="A0AAV9QS68"/>
<proteinExistence type="predicted"/>
<accession>A0AAV9QS68</accession>
<reference evidence="2 3" key="1">
    <citation type="submission" date="2021-06" db="EMBL/GenBank/DDBJ databases">
        <authorList>
            <person name="Palmer J.M."/>
        </authorList>
    </citation>
    <scope>NUCLEOTIDE SEQUENCE [LARGE SCALE GENOMIC DNA]</scope>
    <source>
        <strain evidence="2 3">MEX-2019</strain>
        <tissue evidence="2">Muscle</tissue>
    </source>
</reference>
<organism evidence="2 3">
    <name type="scientific">Crenichthys baileyi</name>
    <name type="common">White River springfish</name>
    <dbReference type="NCBI Taxonomy" id="28760"/>
    <lineage>
        <taxon>Eukaryota</taxon>
        <taxon>Metazoa</taxon>
        <taxon>Chordata</taxon>
        <taxon>Craniata</taxon>
        <taxon>Vertebrata</taxon>
        <taxon>Euteleostomi</taxon>
        <taxon>Actinopterygii</taxon>
        <taxon>Neopterygii</taxon>
        <taxon>Teleostei</taxon>
        <taxon>Neoteleostei</taxon>
        <taxon>Acanthomorphata</taxon>
        <taxon>Ovalentaria</taxon>
        <taxon>Atherinomorphae</taxon>
        <taxon>Cyprinodontiformes</taxon>
        <taxon>Goodeidae</taxon>
        <taxon>Crenichthys</taxon>
    </lineage>
</organism>
<comment type="caution">
    <text evidence="2">The sequence shown here is derived from an EMBL/GenBank/DDBJ whole genome shotgun (WGS) entry which is preliminary data.</text>
</comment>
<evidence type="ECO:0000256" key="1">
    <source>
        <dbReference type="SAM" id="Coils"/>
    </source>
</evidence>
<keyword evidence="3" id="KW-1185">Reference proteome</keyword>